<feature type="domain" description="AB hydrolase-1" evidence="1">
    <location>
        <begin position="22"/>
        <end position="116"/>
    </location>
</feature>
<dbReference type="EC" id="2.5.1.17" evidence="2"/>
<dbReference type="AlphaFoldDB" id="A0A1S7LQ30"/>
<dbReference type="Gene3D" id="3.40.50.1820">
    <property type="entry name" value="alpha/beta hydrolase"/>
    <property type="match status" value="1"/>
</dbReference>
<organism evidence="2">
    <name type="scientific">Magnetococcus massalia (strain MO-1)</name>
    <dbReference type="NCBI Taxonomy" id="451514"/>
    <lineage>
        <taxon>Bacteria</taxon>
        <taxon>Pseudomonadati</taxon>
        <taxon>Pseudomonadota</taxon>
        <taxon>Magnetococcia</taxon>
        <taxon>Magnetococcales</taxon>
        <taxon>Magnetococcaceae</taxon>
        <taxon>Magnetococcus</taxon>
    </lineage>
</organism>
<name>A0A1S7LQ30_MAGMO</name>
<dbReference type="PANTHER" id="PTHR37946:SF1">
    <property type="entry name" value="SLL1969 PROTEIN"/>
    <property type="match status" value="1"/>
</dbReference>
<gene>
    <name evidence="2" type="ORF">MAGMO_4059</name>
</gene>
<evidence type="ECO:0000313" key="2">
    <source>
        <dbReference type="EMBL" id="CRH08187.1"/>
    </source>
</evidence>
<dbReference type="SUPFAM" id="SSF53474">
    <property type="entry name" value="alpha/beta-Hydrolases"/>
    <property type="match status" value="1"/>
</dbReference>
<proteinExistence type="predicted"/>
<evidence type="ECO:0000259" key="1">
    <source>
        <dbReference type="Pfam" id="PF12697"/>
    </source>
</evidence>
<sequence>MSQPQSAKQRLNNTSPKAHHRVILLHGLLMPSTVMQPLARKLKARGFAASCYGYPTRKKRVDALADSLAAHIRHLPEAPHLVGHSMGGVVILRTLQRHPELAVQRVVALGSPFQGSSCAHALSKKSWGRWLLGESYPQGLDGQLSSSQGGQKACVPKGREVGVVAGHWPYSFTRLVIPGVPEEGDGVVGLNETRLAGAQWCSLNTNHTAILGYPHTAGVVAHFLTHGIFPTDLET</sequence>
<reference evidence="2" key="1">
    <citation type="submission" date="2015-04" db="EMBL/GenBank/DDBJ databases">
        <authorList>
            <person name="Syromyatnikov M.Y."/>
            <person name="Popov V.N."/>
        </authorList>
    </citation>
    <scope>NUCLEOTIDE SEQUENCE</scope>
    <source>
        <strain evidence="2">MO-1</strain>
    </source>
</reference>
<protein>
    <submittedName>
        <fullName evidence="2">Putative Cob(I)yrinic acid a,c-diamide adenosyltransferase</fullName>
        <ecNumber evidence="2">2.5.1.17</ecNumber>
    </submittedName>
</protein>
<dbReference type="GO" id="GO:0008817">
    <property type="term" value="F:corrinoid adenosyltransferase activity"/>
    <property type="evidence" value="ECO:0007669"/>
    <property type="project" value="UniProtKB-EC"/>
</dbReference>
<keyword evidence="2" id="KW-0808">Transferase</keyword>
<dbReference type="EMBL" id="LO017727">
    <property type="protein sequence ID" value="CRH08187.1"/>
    <property type="molecule type" value="Genomic_DNA"/>
</dbReference>
<dbReference type="PANTHER" id="PTHR37946">
    <property type="entry name" value="SLL1969 PROTEIN"/>
    <property type="match status" value="1"/>
</dbReference>
<accession>A0A1S7LQ30</accession>
<dbReference type="Pfam" id="PF12697">
    <property type="entry name" value="Abhydrolase_6"/>
    <property type="match status" value="1"/>
</dbReference>
<dbReference type="InterPro" id="IPR029058">
    <property type="entry name" value="AB_hydrolase_fold"/>
</dbReference>
<dbReference type="InterPro" id="IPR000073">
    <property type="entry name" value="AB_hydrolase_1"/>
</dbReference>